<keyword evidence="3" id="KW-1185">Reference proteome</keyword>
<gene>
    <name evidence="2" type="ORF">CP965_07895</name>
</gene>
<organism evidence="2 3">
    <name type="scientific">Halarcobacter mediterraneus</name>
    <dbReference type="NCBI Taxonomy" id="2023153"/>
    <lineage>
        <taxon>Bacteria</taxon>
        <taxon>Pseudomonadati</taxon>
        <taxon>Campylobacterota</taxon>
        <taxon>Epsilonproteobacteria</taxon>
        <taxon>Campylobacterales</taxon>
        <taxon>Arcobacteraceae</taxon>
        <taxon>Halarcobacter</taxon>
    </lineage>
</organism>
<dbReference type="AlphaFoldDB" id="A0A4Q1B3A5"/>
<dbReference type="InterPro" id="IPR002925">
    <property type="entry name" value="Dienelactn_hydro"/>
</dbReference>
<comment type="caution">
    <text evidence="2">The sequence shown here is derived from an EMBL/GenBank/DDBJ whole genome shotgun (WGS) entry which is preliminary data.</text>
</comment>
<dbReference type="EMBL" id="NXIE01000003">
    <property type="protein sequence ID" value="RXK12498.1"/>
    <property type="molecule type" value="Genomic_DNA"/>
</dbReference>
<dbReference type="GO" id="GO:0016787">
    <property type="term" value="F:hydrolase activity"/>
    <property type="evidence" value="ECO:0007669"/>
    <property type="project" value="InterPro"/>
</dbReference>
<accession>A0A4Q1B3A5</accession>
<dbReference type="InterPro" id="IPR029058">
    <property type="entry name" value="AB_hydrolase_fold"/>
</dbReference>
<dbReference type="Pfam" id="PF01738">
    <property type="entry name" value="DLH"/>
    <property type="match status" value="1"/>
</dbReference>
<dbReference type="SUPFAM" id="SSF53474">
    <property type="entry name" value="alpha/beta-Hydrolases"/>
    <property type="match status" value="1"/>
</dbReference>
<protein>
    <recommendedName>
        <fullName evidence="1">Dienelactone hydrolase domain-containing protein</fullName>
    </recommendedName>
</protein>
<proteinExistence type="predicted"/>
<sequence>MKKIKKEFNKYDNFEDTFKYSYIGLPKGFMGLEKPYYGQYYKIKKLLKEKNHTNKKFPLVLFIHGSSGLNKGTVYRKWIVEQGFIFICPNSLKIDNRPTYKTPDKISAYEKVHKLRQAEIVFNINKIKNFDFIDKNNIFLMGNSEGGLAAAAYKGKEFKARIITAYSCENGYYSKDFKIGAKKSDPILNIIGTNDEFFSKKSEASKDYKVEGHCTKALKKYKNAKVVILAQTKHDITQNGYVKDDIISFLRLWRKS</sequence>
<evidence type="ECO:0000313" key="3">
    <source>
        <dbReference type="Proteomes" id="UP000289718"/>
    </source>
</evidence>
<dbReference type="Gene3D" id="3.40.50.1820">
    <property type="entry name" value="alpha/beta hydrolase"/>
    <property type="match status" value="1"/>
</dbReference>
<name>A0A4Q1B3A5_9BACT</name>
<evidence type="ECO:0000259" key="1">
    <source>
        <dbReference type="Pfam" id="PF01738"/>
    </source>
</evidence>
<evidence type="ECO:0000313" key="2">
    <source>
        <dbReference type="EMBL" id="RXK12498.1"/>
    </source>
</evidence>
<reference evidence="2 3" key="1">
    <citation type="submission" date="2017-09" db="EMBL/GenBank/DDBJ databases">
        <title>Genomics of the genus Arcobacter.</title>
        <authorList>
            <person name="Perez-Cataluna A."/>
            <person name="Figueras M.J."/>
            <person name="Salas-Masso N."/>
        </authorList>
    </citation>
    <scope>NUCLEOTIDE SEQUENCE [LARGE SCALE GENOMIC DNA]</scope>
    <source>
        <strain evidence="2 3">F156-34</strain>
    </source>
</reference>
<feature type="domain" description="Dienelactone hydrolase" evidence="1">
    <location>
        <begin position="53"/>
        <end position="224"/>
    </location>
</feature>
<dbReference type="Proteomes" id="UP000289718">
    <property type="component" value="Unassembled WGS sequence"/>
</dbReference>
<dbReference type="RefSeq" id="WP_129061556.1">
    <property type="nucleotide sequence ID" value="NZ_NXIE01000003.1"/>
</dbReference>
<dbReference type="OrthoDB" id="5353055at2"/>